<evidence type="ECO:0000256" key="2">
    <source>
        <dbReference type="SAM" id="SignalP"/>
    </source>
</evidence>
<dbReference type="RefSeq" id="WP_072352230.1">
    <property type="nucleotide sequence ID" value="NZ_JAWWDI010000008.1"/>
</dbReference>
<keyword evidence="1 2" id="KW-0732">Signal</keyword>
<name>A0A368P295_9FLAO</name>
<dbReference type="PANTHER" id="PTHR21666:SF289">
    <property type="entry name" value="L-ALA--D-GLU ENDOPEPTIDASE"/>
    <property type="match status" value="1"/>
</dbReference>
<dbReference type="CDD" id="cd12797">
    <property type="entry name" value="M23_peptidase"/>
    <property type="match status" value="1"/>
</dbReference>
<feature type="domain" description="M23ase beta-sheet core" evidence="3">
    <location>
        <begin position="48"/>
        <end position="116"/>
    </location>
</feature>
<sequence>MRILFILLFYSTSLSFAQEKYPTDYFAPPLDITLIASGTFGELRSNHFHSGLDIKTQQRQGLKVYASAEGYVSRIKISHFGYGKALYITHPNGYTTVYGHLQKFSDEIEAYVKKRQYEEESFEIELFPNSDEITVNKEEVIAYSGNTGGSGGPHLHFEIRDNQERPMNPLLFGLDIKDTTKPIITEVYAYPIGKDAHVNKSRNKQKLRLIDDRNGGYTVENIEAYGKIGFAIASIDRQDLAANKNGVYNIQTRFNGNLLFELDFKRFSFSETRHLNRLIDYEHYQTKKQRLQKLFVQPNNPLSMYKNVVDDGYVVVEDSTSSVYKVRVSDLKNNEAWLQINIKGVKTDVVEPADEKTSPYYIFANQEQSLKLDRVSVDIPRNTFYDDFFIDFNVKNDTLTLHKDIIPAMKYFDISYNLSGYKTEDINKLYIARLVGYNDYPLYSNTKRRGSILTTSTRTLGKYALAVDTTPPTITPINFTKGKWLSKYRFLKIKIEDKESGISNYRATINGKWILTEYDYKTKTLTYDFNDAVSIETKNILKVIVTDNVGNNSTFETMFYRK</sequence>
<proteinExistence type="predicted"/>
<accession>A0A368P295</accession>
<dbReference type="OrthoDB" id="9810477at2"/>
<evidence type="ECO:0000256" key="1">
    <source>
        <dbReference type="ARBA" id="ARBA00022729"/>
    </source>
</evidence>
<evidence type="ECO:0000313" key="4">
    <source>
        <dbReference type="EMBL" id="RCU56523.1"/>
    </source>
</evidence>
<organism evidence="4 5">
    <name type="scientific">Oceanihabitans sediminis</name>
    <dbReference type="NCBI Taxonomy" id="1812012"/>
    <lineage>
        <taxon>Bacteria</taxon>
        <taxon>Pseudomonadati</taxon>
        <taxon>Bacteroidota</taxon>
        <taxon>Flavobacteriia</taxon>
        <taxon>Flavobacteriales</taxon>
        <taxon>Flavobacteriaceae</taxon>
        <taxon>Oceanihabitans</taxon>
    </lineage>
</organism>
<dbReference type="InterPro" id="IPR050570">
    <property type="entry name" value="Cell_wall_metabolism_enzyme"/>
</dbReference>
<feature type="chain" id="PRO_5016960416" evidence="2">
    <location>
        <begin position="18"/>
        <end position="562"/>
    </location>
</feature>
<reference evidence="4 5" key="1">
    <citation type="submission" date="2018-07" db="EMBL/GenBank/DDBJ databases">
        <title>Oceanihabitans testaceum sp. nov., isolated from marine sediment.</title>
        <authorList>
            <person name="Li C.-M."/>
        </authorList>
    </citation>
    <scope>NUCLEOTIDE SEQUENCE [LARGE SCALE GENOMIC DNA]</scope>
    <source>
        <strain evidence="4 5">S9-10</strain>
    </source>
</reference>
<dbReference type="GO" id="GO:0004222">
    <property type="term" value="F:metalloendopeptidase activity"/>
    <property type="evidence" value="ECO:0007669"/>
    <property type="project" value="TreeGrafter"/>
</dbReference>
<keyword evidence="5" id="KW-1185">Reference proteome</keyword>
<feature type="domain" description="M23ase beta-sheet core" evidence="3">
    <location>
        <begin position="134"/>
        <end position="169"/>
    </location>
</feature>
<dbReference type="SUPFAM" id="SSF51261">
    <property type="entry name" value="Duplicated hybrid motif"/>
    <property type="match status" value="1"/>
</dbReference>
<dbReference type="AlphaFoldDB" id="A0A368P295"/>
<dbReference type="Pfam" id="PF01551">
    <property type="entry name" value="Peptidase_M23"/>
    <property type="match status" value="2"/>
</dbReference>
<dbReference type="EMBL" id="QPIG01000005">
    <property type="protein sequence ID" value="RCU56523.1"/>
    <property type="molecule type" value="Genomic_DNA"/>
</dbReference>
<feature type="signal peptide" evidence="2">
    <location>
        <begin position="1"/>
        <end position="17"/>
    </location>
</feature>
<dbReference type="InterPro" id="IPR011055">
    <property type="entry name" value="Dup_hybrid_motif"/>
</dbReference>
<dbReference type="PANTHER" id="PTHR21666">
    <property type="entry name" value="PEPTIDASE-RELATED"/>
    <property type="match status" value="1"/>
</dbReference>
<evidence type="ECO:0000259" key="3">
    <source>
        <dbReference type="Pfam" id="PF01551"/>
    </source>
</evidence>
<evidence type="ECO:0000313" key="5">
    <source>
        <dbReference type="Proteomes" id="UP000252249"/>
    </source>
</evidence>
<dbReference type="InterPro" id="IPR016047">
    <property type="entry name" value="M23ase_b-sheet_dom"/>
</dbReference>
<dbReference type="Gene3D" id="2.70.70.10">
    <property type="entry name" value="Glucose Permease (Domain IIA)"/>
    <property type="match status" value="1"/>
</dbReference>
<protein>
    <submittedName>
        <fullName evidence="4">M23 family peptidase</fullName>
    </submittedName>
</protein>
<comment type="caution">
    <text evidence="4">The sequence shown here is derived from an EMBL/GenBank/DDBJ whole genome shotgun (WGS) entry which is preliminary data.</text>
</comment>
<gene>
    <name evidence="4" type="ORF">DU428_11530</name>
</gene>
<dbReference type="Proteomes" id="UP000252249">
    <property type="component" value="Unassembled WGS sequence"/>
</dbReference>